<accession>A0A2A6RG20</accession>
<reference evidence="3" key="1">
    <citation type="submission" date="2017-08" db="EMBL/GenBank/DDBJ databases">
        <authorList>
            <person name="Grouzdev D.S."/>
            <person name="Gaisin V.A."/>
            <person name="Rysina M.S."/>
            <person name="Gorlenko V.M."/>
        </authorList>
    </citation>
    <scope>NUCLEOTIDE SEQUENCE [LARGE SCALE GENOMIC DNA]</scope>
    <source>
        <strain evidence="3">Kir15-3F</strain>
    </source>
</reference>
<keyword evidence="3" id="KW-1185">Reference proteome</keyword>
<sequence>MTEAAVPLSQILTVEEVAIYLRVSRATVCRWCSSGKLPAFKIGKGWRVQRGELEGFIREQRGHDQMSDTPLIAHSLLDRQ</sequence>
<dbReference type="Proteomes" id="UP000220527">
    <property type="component" value="Unassembled WGS sequence"/>
</dbReference>
<proteinExistence type="predicted"/>
<evidence type="ECO:0000313" key="2">
    <source>
        <dbReference type="EMBL" id="PDW01825.1"/>
    </source>
</evidence>
<dbReference type="InterPro" id="IPR041657">
    <property type="entry name" value="HTH_17"/>
</dbReference>
<evidence type="ECO:0000313" key="3">
    <source>
        <dbReference type="Proteomes" id="UP000220527"/>
    </source>
</evidence>
<dbReference type="InterPro" id="IPR010093">
    <property type="entry name" value="SinI_DNA-bd"/>
</dbReference>
<protein>
    <recommendedName>
        <fullName evidence="1">Helix-turn-helix domain-containing protein</fullName>
    </recommendedName>
</protein>
<evidence type="ECO:0000259" key="1">
    <source>
        <dbReference type="Pfam" id="PF12728"/>
    </source>
</evidence>
<dbReference type="GO" id="GO:0003677">
    <property type="term" value="F:DNA binding"/>
    <property type="evidence" value="ECO:0007669"/>
    <property type="project" value="InterPro"/>
</dbReference>
<dbReference type="AlphaFoldDB" id="A0A2A6RG20"/>
<name>A0A2A6RG20_9CHLR</name>
<organism evidence="2 3">
    <name type="scientific">Candidatus Viridilinea mediisalina</name>
    <dbReference type="NCBI Taxonomy" id="2024553"/>
    <lineage>
        <taxon>Bacteria</taxon>
        <taxon>Bacillati</taxon>
        <taxon>Chloroflexota</taxon>
        <taxon>Chloroflexia</taxon>
        <taxon>Chloroflexales</taxon>
        <taxon>Chloroflexineae</taxon>
        <taxon>Oscillochloridaceae</taxon>
        <taxon>Candidatus Viridilinea</taxon>
    </lineage>
</organism>
<dbReference type="NCBIfam" id="TIGR01764">
    <property type="entry name" value="excise"/>
    <property type="match status" value="1"/>
</dbReference>
<feature type="domain" description="Helix-turn-helix" evidence="1">
    <location>
        <begin position="12"/>
        <end position="61"/>
    </location>
</feature>
<dbReference type="RefSeq" id="WP_097645335.1">
    <property type="nucleotide sequence ID" value="NZ_NQWI01000106.1"/>
</dbReference>
<comment type="caution">
    <text evidence="2">The sequence shown here is derived from an EMBL/GenBank/DDBJ whole genome shotgun (WGS) entry which is preliminary data.</text>
</comment>
<dbReference type="EMBL" id="NQWI01000106">
    <property type="protein sequence ID" value="PDW01825.1"/>
    <property type="molecule type" value="Genomic_DNA"/>
</dbReference>
<dbReference type="InterPro" id="IPR009061">
    <property type="entry name" value="DNA-bd_dom_put_sf"/>
</dbReference>
<dbReference type="Pfam" id="PF12728">
    <property type="entry name" value="HTH_17"/>
    <property type="match status" value="1"/>
</dbReference>
<dbReference type="OrthoDB" id="515428at2"/>
<gene>
    <name evidence="2" type="ORF">CJ255_17145</name>
</gene>
<dbReference type="SUPFAM" id="SSF46955">
    <property type="entry name" value="Putative DNA-binding domain"/>
    <property type="match status" value="1"/>
</dbReference>